<accession>X1R400</accession>
<reference evidence="1" key="1">
    <citation type="journal article" date="2014" name="Front. Microbiol.">
        <title>High frequency of phylogenetically diverse reductive dehalogenase-homologous genes in deep subseafloor sedimentary metagenomes.</title>
        <authorList>
            <person name="Kawai M."/>
            <person name="Futagami T."/>
            <person name="Toyoda A."/>
            <person name="Takaki Y."/>
            <person name="Nishi S."/>
            <person name="Hori S."/>
            <person name="Arai W."/>
            <person name="Tsubouchi T."/>
            <person name="Morono Y."/>
            <person name="Uchiyama I."/>
            <person name="Ito T."/>
            <person name="Fujiyama A."/>
            <person name="Inagaki F."/>
            <person name="Takami H."/>
        </authorList>
    </citation>
    <scope>NUCLEOTIDE SEQUENCE</scope>
    <source>
        <strain evidence="1">Expedition CK06-06</strain>
    </source>
</reference>
<dbReference type="EMBL" id="BARV01035554">
    <property type="protein sequence ID" value="GAI57845.1"/>
    <property type="molecule type" value="Genomic_DNA"/>
</dbReference>
<comment type="caution">
    <text evidence="1">The sequence shown here is derived from an EMBL/GenBank/DDBJ whole genome shotgun (WGS) entry which is preliminary data.</text>
</comment>
<sequence length="71" mass="8007">MGVTFEPIGSTDDWFFWSLIEFNNKLYAGTYEEGACKVYKYPPWTPLKNFGGEAVIGLKVFKSNLYAAVEG</sequence>
<proteinExistence type="predicted"/>
<dbReference type="AlphaFoldDB" id="X1R400"/>
<evidence type="ECO:0000313" key="1">
    <source>
        <dbReference type="EMBL" id="GAI57845.1"/>
    </source>
</evidence>
<feature type="non-terminal residue" evidence="1">
    <location>
        <position position="71"/>
    </location>
</feature>
<name>X1R400_9ZZZZ</name>
<protein>
    <submittedName>
        <fullName evidence="1">Uncharacterized protein</fullName>
    </submittedName>
</protein>
<organism evidence="1">
    <name type="scientific">marine sediment metagenome</name>
    <dbReference type="NCBI Taxonomy" id="412755"/>
    <lineage>
        <taxon>unclassified sequences</taxon>
        <taxon>metagenomes</taxon>
        <taxon>ecological metagenomes</taxon>
    </lineage>
</organism>
<gene>
    <name evidence="1" type="ORF">S06H3_55456</name>
</gene>